<keyword evidence="1" id="KW-0732">Signal</keyword>
<evidence type="ECO:0000313" key="3">
    <source>
        <dbReference type="Proteomes" id="UP000734854"/>
    </source>
</evidence>
<dbReference type="AlphaFoldDB" id="A0A8J5C1Z6"/>
<evidence type="ECO:0000313" key="2">
    <source>
        <dbReference type="EMBL" id="KAG6470815.1"/>
    </source>
</evidence>
<keyword evidence="3" id="KW-1185">Reference proteome</keyword>
<sequence length="102" mass="10693">MACTKMVVVAFLLVAVLVASSAPAAEATFCFPQCYNRCANGKVGNVACSTMCAQACIVPRTGAKAAGHFDSKPRFPGDTDQVKTTILGGSGARRNSMDWFNL</sequence>
<gene>
    <name evidence="2" type="ORF">ZIOFF_071895</name>
</gene>
<feature type="signal peptide" evidence="1">
    <location>
        <begin position="1"/>
        <end position="27"/>
    </location>
</feature>
<comment type="caution">
    <text evidence="2">The sequence shown here is derived from an EMBL/GenBank/DDBJ whole genome shotgun (WGS) entry which is preliminary data.</text>
</comment>
<organism evidence="2 3">
    <name type="scientific">Zingiber officinale</name>
    <name type="common">Ginger</name>
    <name type="synonym">Amomum zingiber</name>
    <dbReference type="NCBI Taxonomy" id="94328"/>
    <lineage>
        <taxon>Eukaryota</taxon>
        <taxon>Viridiplantae</taxon>
        <taxon>Streptophyta</taxon>
        <taxon>Embryophyta</taxon>
        <taxon>Tracheophyta</taxon>
        <taxon>Spermatophyta</taxon>
        <taxon>Magnoliopsida</taxon>
        <taxon>Liliopsida</taxon>
        <taxon>Zingiberales</taxon>
        <taxon>Zingiberaceae</taxon>
        <taxon>Zingiber</taxon>
    </lineage>
</organism>
<protein>
    <submittedName>
        <fullName evidence="2">Uncharacterized protein</fullName>
    </submittedName>
</protein>
<accession>A0A8J5C1Z6</accession>
<reference evidence="2 3" key="1">
    <citation type="submission" date="2020-08" db="EMBL/GenBank/DDBJ databases">
        <title>Plant Genome Project.</title>
        <authorList>
            <person name="Zhang R.-G."/>
        </authorList>
    </citation>
    <scope>NUCLEOTIDE SEQUENCE [LARGE SCALE GENOMIC DNA]</scope>
    <source>
        <tissue evidence="2">Rhizome</tissue>
    </source>
</reference>
<evidence type="ECO:0000256" key="1">
    <source>
        <dbReference type="SAM" id="SignalP"/>
    </source>
</evidence>
<dbReference type="Proteomes" id="UP000734854">
    <property type="component" value="Unassembled WGS sequence"/>
</dbReference>
<feature type="chain" id="PRO_5035188904" evidence="1">
    <location>
        <begin position="28"/>
        <end position="102"/>
    </location>
</feature>
<dbReference type="EMBL" id="JACMSC010000021">
    <property type="protein sequence ID" value="KAG6470815.1"/>
    <property type="molecule type" value="Genomic_DNA"/>
</dbReference>
<name>A0A8J5C1Z6_ZINOF</name>
<proteinExistence type="predicted"/>